<organism evidence="2 3">
    <name type="scientific">Pestalotiopsis fici (strain W106-1 / CGMCC3.15140)</name>
    <dbReference type="NCBI Taxonomy" id="1229662"/>
    <lineage>
        <taxon>Eukaryota</taxon>
        <taxon>Fungi</taxon>
        <taxon>Dikarya</taxon>
        <taxon>Ascomycota</taxon>
        <taxon>Pezizomycotina</taxon>
        <taxon>Sordariomycetes</taxon>
        <taxon>Xylariomycetidae</taxon>
        <taxon>Amphisphaeriales</taxon>
        <taxon>Sporocadaceae</taxon>
        <taxon>Pestalotiopsis</taxon>
    </lineage>
</organism>
<feature type="chain" id="PRO_5004833970" description="Secreted protein" evidence="1">
    <location>
        <begin position="21"/>
        <end position="195"/>
    </location>
</feature>
<dbReference type="KEGG" id="pfy:PFICI_12287"/>
<dbReference type="AlphaFoldDB" id="W3WNA9"/>
<feature type="signal peptide" evidence="1">
    <location>
        <begin position="1"/>
        <end position="20"/>
    </location>
</feature>
<dbReference type="InParanoid" id="W3WNA9"/>
<evidence type="ECO:0008006" key="4">
    <source>
        <dbReference type="Google" id="ProtNLM"/>
    </source>
</evidence>
<sequence length="195" mass="20612">MAAVQLLLALLKAGIEIAGATVNDDNQIDLYSKVKEGAVPGLCILQFTGETKLEEPHDLVGGVGISCFSGNTIDYYMIYQFENMGTDGENKISDPHIGDFTISFSGSGPQVQVPLEGNAVLDSSWYATVSGTDTFSTVGLQDLALNPILMDNCAGDSVDVIIGDYEFSSDSNVADQQIIYSIVVPAKDATGQCPS</sequence>
<name>W3WNA9_PESFW</name>
<protein>
    <recommendedName>
        <fullName evidence="4">Secreted protein</fullName>
    </recommendedName>
</protein>
<dbReference type="OrthoDB" id="4741986at2759"/>
<dbReference type="Proteomes" id="UP000030651">
    <property type="component" value="Unassembled WGS sequence"/>
</dbReference>
<evidence type="ECO:0000256" key="1">
    <source>
        <dbReference type="SAM" id="SignalP"/>
    </source>
</evidence>
<proteinExistence type="predicted"/>
<dbReference type="GeneID" id="19277300"/>
<keyword evidence="3" id="KW-1185">Reference proteome</keyword>
<dbReference type="RefSeq" id="XP_007839059.1">
    <property type="nucleotide sequence ID" value="XM_007840868.1"/>
</dbReference>
<dbReference type="EMBL" id="KI912118">
    <property type="protein sequence ID" value="ETS75343.1"/>
    <property type="molecule type" value="Genomic_DNA"/>
</dbReference>
<gene>
    <name evidence="2" type="ORF">PFICI_12287</name>
</gene>
<dbReference type="HOGENOM" id="CLU_1396786_0_0_1"/>
<reference evidence="3" key="1">
    <citation type="journal article" date="2015" name="BMC Genomics">
        <title>Genomic and transcriptomic analysis of the endophytic fungus Pestalotiopsis fici reveals its lifestyle and high potential for synthesis of natural products.</title>
        <authorList>
            <person name="Wang X."/>
            <person name="Zhang X."/>
            <person name="Liu L."/>
            <person name="Xiang M."/>
            <person name="Wang W."/>
            <person name="Sun X."/>
            <person name="Che Y."/>
            <person name="Guo L."/>
            <person name="Liu G."/>
            <person name="Guo L."/>
            <person name="Wang C."/>
            <person name="Yin W.B."/>
            <person name="Stadler M."/>
            <person name="Zhang X."/>
            <person name="Liu X."/>
        </authorList>
    </citation>
    <scope>NUCLEOTIDE SEQUENCE [LARGE SCALE GENOMIC DNA]</scope>
    <source>
        <strain evidence="3">W106-1 / CGMCC3.15140</strain>
    </source>
</reference>
<evidence type="ECO:0000313" key="3">
    <source>
        <dbReference type="Proteomes" id="UP000030651"/>
    </source>
</evidence>
<accession>W3WNA9</accession>
<evidence type="ECO:0000313" key="2">
    <source>
        <dbReference type="EMBL" id="ETS75343.1"/>
    </source>
</evidence>
<keyword evidence="1" id="KW-0732">Signal</keyword>